<evidence type="ECO:0000256" key="4">
    <source>
        <dbReference type="RuleBase" id="RU003718"/>
    </source>
</evidence>
<comment type="subcellular location">
    <subcellularLocation>
        <location evidence="5">Membrane</location>
        <topology evidence="5">Single-pass membrane protein</topology>
    </subcellularLocation>
</comment>
<gene>
    <name evidence="6" type="ORF">PSYICH_LOCUS5932</name>
</gene>
<dbReference type="Gene3D" id="3.40.50.2000">
    <property type="entry name" value="Glycogen Phosphorylase B"/>
    <property type="match status" value="2"/>
</dbReference>
<dbReference type="PROSITE" id="PS00375">
    <property type="entry name" value="UDPGT"/>
    <property type="match status" value="1"/>
</dbReference>
<dbReference type="OrthoDB" id="5835829at2759"/>
<feature type="transmembrane region" description="Helical" evidence="5">
    <location>
        <begin position="475"/>
        <end position="494"/>
    </location>
</feature>
<organism evidence="6 7">
    <name type="scientific">Psylliodes chrysocephalus</name>
    <dbReference type="NCBI Taxonomy" id="3402493"/>
    <lineage>
        <taxon>Eukaryota</taxon>
        <taxon>Metazoa</taxon>
        <taxon>Ecdysozoa</taxon>
        <taxon>Arthropoda</taxon>
        <taxon>Hexapoda</taxon>
        <taxon>Insecta</taxon>
        <taxon>Pterygota</taxon>
        <taxon>Neoptera</taxon>
        <taxon>Endopterygota</taxon>
        <taxon>Coleoptera</taxon>
        <taxon>Polyphaga</taxon>
        <taxon>Cucujiformia</taxon>
        <taxon>Chrysomeloidea</taxon>
        <taxon>Chrysomelidae</taxon>
        <taxon>Galerucinae</taxon>
        <taxon>Alticini</taxon>
        <taxon>Psylliodes</taxon>
    </lineage>
</organism>
<comment type="catalytic activity">
    <reaction evidence="5">
        <text>glucuronate acceptor + UDP-alpha-D-glucuronate = acceptor beta-D-glucuronoside + UDP + H(+)</text>
        <dbReference type="Rhea" id="RHEA:21032"/>
        <dbReference type="ChEBI" id="CHEBI:15378"/>
        <dbReference type="ChEBI" id="CHEBI:58052"/>
        <dbReference type="ChEBI" id="CHEBI:58223"/>
        <dbReference type="ChEBI" id="CHEBI:132367"/>
        <dbReference type="ChEBI" id="CHEBI:132368"/>
        <dbReference type="EC" id="2.4.1.17"/>
    </reaction>
</comment>
<dbReference type="GO" id="GO:0015020">
    <property type="term" value="F:glucuronosyltransferase activity"/>
    <property type="evidence" value="ECO:0007669"/>
    <property type="project" value="UniProtKB-EC"/>
</dbReference>
<evidence type="ECO:0000256" key="3">
    <source>
        <dbReference type="ARBA" id="ARBA00022679"/>
    </source>
</evidence>
<accession>A0A9P0CRK5</accession>
<dbReference type="InterPro" id="IPR050271">
    <property type="entry name" value="UDP-glycosyltransferase"/>
</dbReference>
<keyword evidence="5" id="KW-0812">Transmembrane</keyword>
<proteinExistence type="inferred from homology"/>
<dbReference type="Proteomes" id="UP001153636">
    <property type="component" value="Chromosome 18"/>
</dbReference>
<dbReference type="CDD" id="cd03784">
    <property type="entry name" value="GT1_Gtf-like"/>
    <property type="match status" value="1"/>
</dbReference>
<dbReference type="EMBL" id="OV651830">
    <property type="protein sequence ID" value="CAH1104923.1"/>
    <property type="molecule type" value="Genomic_DNA"/>
</dbReference>
<keyword evidence="2 4" id="KW-0328">Glycosyltransferase</keyword>
<evidence type="ECO:0000313" key="7">
    <source>
        <dbReference type="Proteomes" id="UP001153636"/>
    </source>
</evidence>
<dbReference type="FunFam" id="3.40.50.2000:FF:000050">
    <property type="entry name" value="UDP-glucuronosyltransferase"/>
    <property type="match status" value="1"/>
</dbReference>
<reference evidence="6" key="1">
    <citation type="submission" date="2022-01" db="EMBL/GenBank/DDBJ databases">
        <authorList>
            <person name="King R."/>
        </authorList>
    </citation>
    <scope>NUCLEOTIDE SEQUENCE</scope>
</reference>
<dbReference type="PANTHER" id="PTHR48043:SF159">
    <property type="entry name" value="EG:EG0003.4 PROTEIN-RELATED"/>
    <property type="match status" value="1"/>
</dbReference>
<keyword evidence="5" id="KW-0472">Membrane</keyword>
<dbReference type="Pfam" id="PF00201">
    <property type="entry name" value="UDPGT"/>
    <property type="match status" value="1"/>
</dbReference>
<keyword evidence="3 4" id="KW-0808">Transferase</keyword>
<evidence type="ECO:0000313" key="6">
    <source>
        <dbReference type="EMBL" id="CAH1104923.1"/>
    </source>
</evidence>
<keyword evidence="5" id="KW-1133">Transmembrane helix</keyword>
<dbReference type="PANTHER" id="PTHR48043">
    <property type="entry name" value="EG:EG0003.4 PROTEIN-RELATED"/>
    <property type="match status" value="1"/>
</dbReference>
<dbReference type="EC" id="2.4.1.17" evidence="5"/>
<evidence type="ECO:0000256" key="2">
    <source>
        <dbReference type="ARBA" id="ARBA00022676"/>
    </source>
</evidence>
<dbReference type="InterPro" id="IPR002213">
    <property type="entry name" value="UDP_glucos_trans"/>
</dbReference>
<protein>
    <recommendedName>
        <fullName evidence="5">UDP-glucuronosyltransferase</fullName>
        <ecNumber evidence="5">2.4.1.17</ecNumber>
    </recommendedName>
</protein>
<evidence type="ECO:0000256" key="1">
    <source>
        <dbReference type="ARBA" id="ARBA00009995"/>
    </source>
</evidence>
<dbReference type="AlphaFoldDB" id="A0A9P0CRK5"/>
<sequence>MKILQTILLIVCSIIITDGLKILSVFSYCAHSHYTLGYRLSKELADRGHEVTYVNCYPNQQQVKNLKEISVAAVKKPLTEWTAQLKDFGELSYLSQLEWIKNLGNFYTSKVFQTKGVKDLMNSNEEFDLVLLEHFVNDAMTIFHHRFKCPLVFLVPVPPATLNNYLVGNEAPPSFVPNLLTDFDPKMTFWQRLQNTYLYYAGELFVHFRLLPDQNSLLKEHFPDAPDLSTILYNASMVLSLSHSSLSDPVPLQPNTKPIAGYHVSPTKPLPKDIKKFLDEAEDGVVLFSMGSNLKSANFEPKKRKAILQAFSKIKQKVLWKFETDLPEKPNNVMIMDWLPQADVLAHPNVVAFISHGGLLGTIEAVHHGVPIFGIPVFWDQMKNIEDATRKGFAVRLDLKHLDEESFDKTLNEILDNPSYRKNAKERSKVMQDQPVHQLDEAVFWIEYVVRHNGAPHLKSVAATLPWYKRYSVDIIAFISLNIGVILLFIRFVVKLLKGGKPGNKLKKK</sequence>
<dbReference type="InterPro" id="IPR035595">
    <property type="entry name" value="UDP_glycos_trans_CS"/>
</dbReference>
<evidence type="ECO:0000256" key="5">
    <source>
        <dbReference type="RuleBase" id="RU362059"/>
    </source>
</evidence>
<name>A0A9P0CRK5_9CUCU</name>
<dbReference type="GO" id="GO:0016020">
    <property type="term" value="C:membrane"/>
    <property type="evidence" value="ECO:0007669"/>
    <property type="project" value="UniProtKB-SubCell"/>
</dbReference>
<comment type="similarity">
    <text evidence="1 4">Belongs to the UDP-glycosyltransferase family.</text>
</comment>
<keyword evidence="7" id="KW-1185">Reference proteome</keyword>
<dbReference type="SUPFAM" id="SSF53756">
    <property type="entry name" value="UDP-Glycosyltransferase/glycogen phosphorylase"/>
    <property type="match status" value="1"/>
</dbReference>